<evidence type="ECO:0000256" key="15">
    <source>
        <dbReference type="PIRNR" id="PIRNR004491"/>
    </source>
</evidence>
<evidence type="ECO:0000256" key="4">
    <source>
        <dbReference type="ARBA" id="ARBA00022630"/>
    </source>
</evidence>
<dbReference type="UniPathway" id="UPA00276">
    <property type="reaction ID" value="UER00406"/>
</dbReference>
<name>B0C6V5_ACAM1</name>
<evidence type="ECO:0000256" key="1">
    <source>
        <dbReference type="ARBA" id="ARBA00002121"/>
    </source>
</evidence>
<dbReference type="FunFam" id="3.40.50.620:FF:000021">
    <property type="entry name" value="Riboflavin biosynthesis protein"/>
    <property type="match status" value="1"/>
</dbReference>
<protein>
    <recommendedName>
        <fullName evidence="15">Riboflavin biosynthesis protein</fullName>
    </recommendedName>
    <domain>
        <recommendedName>
            <fullName evidence="15">Riboflavin kinase</fullName>
            <ecNumber evidence="15">2.7.1.26</ecNumber>
        </recommendedName>
        <alternativeName>
            <fullName evidence="15">Flavokinase</fullName>
        </alternativeName>
    </domain>
    <domain>
        <recommendedName>
            <fullName evidence="15">FMN adenylyltransferase</fullName>
            <ecNumber evidence="15">2.7.7.2</ecNumber>
        </recommendedName>
        <alternativeName>
            <fullName evidence="15">FAD pyrophosphorylase</fullName>
        </alternativeName>
        <alternativeName>
            <fullName evidence="15">FAD synthase</fullName>
        </alternativeName>
    </domain>
</protein>
<dbReference type="SUPFAM" id="SSF52374">
    <property type="entry name" value="Nucleotidylyl transferase"/>
    <property type="match status" value="1"/>
</dbReference>
<comment type="pathway">
    <text evidence="3 15">Cofactor biosynthesis; FMN biosynthesis; FMN from riboflavin (ATP route): step 1/1.</text>
</comment>
<organism evidence="17 18">
    <name type="scientific">Acaryochloris marina (strain MBIC 11017)</name>
    <dbReference type="NCBI Taxonomy" id="329726"/>
    <lineage>
        <taxon>Bacteria</taxon>
        <taxon>Bacillati</taxon>
        <taxon>Cyanobacteriota</taxon>
        <taxon>Cyanophyceae</taxon>
        <taxon>Acaryochloridales</taxon>
        <taxon>Acaryochloridaceae</taxon>
        <taxon>Acaryochloris</taxon>
    </lineage>
</organism>
<evidence type="ECO:0000256" key="2">
    <source>
        <dbReference type="ARBA" id="ARBA00004726"/>
    </source>
</evidence>
<dbReference type="Gene3D" id="2.40.30.30">
    <property type="entry name" value="Riboflavin kinase-like"/>
    <property type="match status" value="1"/>
</dbReference>
<evidence type="ECO:0000256" key="10">
    <source>
        <dbReference type="ARBA" id="ARBA00022827"/>
    </source>
</evidence>
<dbReference type="GO" id="GO:0006747">
    <property type="term" value="P:FAD biosynthetic process"/>
    <property type="evidence" value="ECO:0007669"/>
    <property type="project" value="UniProtKB-UniRule"/>
</dbReference>
<feature type="domain" description="Riboflavin kinase" evidence="16">
    <location>
        <begin position="178"/>
        <end position="304"/>
    </location>
</feature>
<keyword evidence="9 15" id="KW-0418">Kinase</keyword>
<dbReference type="OrthoDB" id="9803667at2"/>
<evidence type="ECO:0000259" key="16">
    <source>
        <dbReference type="SMART" id="SM00904"/>
    </source>
</evidence>
<sequence length="307" mass="33287">MWVTSSLETVRTPTVIALGNFDGIHQGHCQVIQSLLSNRSDTAQVTVVAFNPHPQAFFSGEHQPLLTPLSEKATLLENLGVDQLVLIPFDQALANLSPQDFVKDILVAQLQAQFISVGFNFCFGYQRAGTAEDLVAIAGQYQIPVSITAPQTNGSEPISSSAIREALLEGNLEKAQQMLGRAYDLTGTVVKGQQLGRTLGFPTANLQVPTDKFCPRTGVYSVSVTSNLWSQPQPGVMNWGCRPTVDGQQPSLEVHLLDWSGDLYGHTVTVHLQQFLRSEQKFASLADLKAQIQADCEIARASLAAVV</sequence>
<comment type="function">
    <text evidence="1">Catalyzes the phosphorylation of riboflavin to FMN followed by the adenylation of FMN to FAD.</text>
</comment>
<dbReference type="PIRSF" id="PIRSF004491">
    <property type="entry name" value="FAD_Synth"/>
    <property type="match status" value="1"/>
</dbReference>
<dbReference type="SUPFAM" id="SSF82114">
    <property type="entry name" value="Riboflavin kinase-like"/>
    <property type="match status" value="1"/>
</dbReference>
<reference evidence="17 18" key="1">
    <citation type="journal article" date="2008" name="Proc. Natl. Acad. Sci. U.S.A.">
        <title>Niche adaptation and genome expansion in the chlorophyll d-producing cyanobacterium Acaryochloris marina.</title>
        <authorList>
            <person name="Swingley W.D."/>
            <person name="Chen M."/>
            <person name="Cheung P.C."/>
            <person name="Conrad A.L."/>
            <person name="Dejesa L.C."/>
            <person name="Hao J."/>
            <person name="Honchak B.M."/>
            <person name="Karbach L.E."/>
            <person name="Kurdoglu A."/>
            <person name="Lahiri S."/>
            <person name="Mastrian S.D."/>
            <person name="Miyashita H."/>
            <person name="Page L."/>
            <person name="Ramakrishna P."/>
            <person name="Satoh S."/>
            <person name="Sattley W.M."/>
            <person name="Shimada Y."/>
            <person name="Taylor H.L."/>
            <person name="Tomo T."/>
            <person name="Tsuchiya T."/>
            <person name="Wang Z.T."/>
            <person name="Raymond J."/>
            <person name="Mimuro M."/>
            <person name="Blankenship R.E."/>
            <person name="Touchman J.W."/>
        </authorList>
    </citation>
    <scope>NUCLEOTIDE SEQUENCE [LARGE SCALE GENOMIC DNA]</scope>
    <source>
        <strain evidence="18">MBIC 11017</strain>
    </source>
</reference>
<evidence type="ECO:0000256" key="11">
    <source>
        <dbReference type="ARBA" id="ARBA00022840"/>
    </source>
</evidence>
<comment type="similarity">
    <text evidence="15">Belongs to the ribF family.</text>
</comment>
<dbReference type="InterPro" id="IPR015864">
    <property type="entry name" value="FAD_synthase"/>
</dbReference>
<evidence type="ECO:0000256" key="6">
    <source>
        <dbReference type="ARBA" id="ARBA00022679"/>
    </source>
</evidence>
<dbReference type="EMBL" id="CP000828">
    <property type="protein sequence ID" value="ABW27659.1"/>
    <property type="molecule type" value="Genomic_DNA"/>
</dbReference>
<dbReference type="FunFam" id="2.40.30.30:FF:000003">
    <property type="entry name" value="Riboflavin biosynthesis protein"/>
    <property type="match status" value="1"/>
</dbReference>
<proteinExistence type="inferred from homology"/>
<keyword evidence="10 15" id="KW-0274">FAD</keyword>
<dbReference type="HOGENOM" id="CLU_048437_0_2_3"/>
<dbReference type="EC" id="2.7.1.26" evidence="15"/>
<dbReference type="GO" id="GO:0005524">
    <property type="term" value="F:ATP binding"/>
    <property type="evidence" value="ECO:0007669"/>
    <property type="project" value="UniProtKB-UniRule"/>
</dbReference>
<dbReference type="AlphaFoldDB" id="B0C6V5"/>
<evidence type="ECO:0000256" key="13">
    <source>
        <dbReference type="ARBA" id="ARBA00047880"/>
    </source>
</evidence>
<dbReference type="GO" id="GO:0009398">
    <property type="term" value="P:FMN biosynthetic process"/>
    <property type="evidence" value="ECO:0007669"/>
    <property type="project" value="UniProtKB-UniRule"/>
</dbReference>
<dbReference type="Pfam" id="PF01687">
    <property type="entry name" value="Flavokinase"/>
    <property type="match status" value="1"/>
</dbReference>
<evidence type="ECO:0000313" key="17">
    <source>
        <dbReference type="EMBL" id="ABW27659.1"/>
    </source>
</evidence>
<evidence type="ECO:0000256" key="5">
    <source>
        <dbReference type="ARBA" id="ARBA00022643"/>
    </source>
</evidence>
<keyword evidence="18" id="KW-1185">Reference proteome</keyword>
<keyword evidence="7 15" id="KW-0548">Nucleotidyltransferase</keyword>
<dbReference type="GO" id="GO:0003919">
    <property type="term" value="F:FMN adenylyltransferase activity"/>
    <property type="evidence" value="ECO:0007669"/>
    <property type="project" value="UniProtKB-UniRule"/>
</dbReference>
<gene>
    <name evidence="17" type="primary">ribF</name>
    <name evidence="17" type="ordered locus">AM1_2652</name>
</gene>
<dbReference type="Gene3D" id="3.40.50.620">
    <property type="entry name" value="HUPs"/>
    <property type="match status" value="1"/>
</dbReference>
<dbReference type="KEGG" id="amr:AM1_2652"/>
<comment type="pathway">
    <text evidence="2 15">Cofactor biosynthesis; FAD biosynthesis; FAD from FMN: step 1/1.</text>
</comment>
<dbReference type="InterPro" id="IPR002606">
    <property type="entry name" value="Riboflavin_kinase_bac"/>
</dbReference>
<dbReference type="InterPro" id="IPR015865">
    <property type="entry name" value="Riboflavin_kinase_bac/euk"/>
</dbReference>
<dbReference type="UniPathway" id="UPA00277">
    <property type="reaction ID" value="UER00407"/>
</dbReference>
<keyword evidence="12" id="KW-0511">Multifunctional enzyme</keyword>
<comment type="catalytic activity">
    <reaction evidence="13 15">
        <text>riboflavin + ATP = FMN + ADP + H(+)</text>
        <dbReference type="Rhea" id="RHEA:14357"/>
        <dbReference type="ChEBI" id="CHEBI:15378"/>
        <dbReference type="ChEBI" id="CHEBI:30616"/>
        <dbReference type="ChEBI" id="CHEBI:57986"/>
        <dbReference type="ChEBI" id="CHEBI:58210"/>
        <dbReference type="ChEBI" id="CHEBI:456216"/>
        <dbReference type="EC" id="2.7.1.26"/>
    </reaction>
</comment>
<evidence type="ECO:0000256" key="7">
    <source>
        <dbReference type="ARBA" id="ARBA00022695"/>
    </source>
</evidence>
<evidence type="ECO:0000256" key="9">
    <source>
        <dbReference type="ARBA" id="ARBA00022777"/>
    </source>
</evidence>
<evidence type="ECO:0000256" key="8">
    <source>
        <dbReference type="ARBA" id="ARBA00022741"/>
    </source>
</evidence>
<keyword evidence="8 15" id="KW-0547">Nucleotide-binding</keyword>
<dbReference type="NCBIfam" id="NF004162">
    <property type="entry name" value="PRK05627.1-5"/>
    <property type="match status" value="1"/>
</dbReference>
<dbReference type="PANTHER" id="PTHR22749:SF6">
    <property type="entry name" value="RIBOFLAVIN KINASE"/>
    <property type="match status" value="1"/>
</dbReference>
<dbReference type="EC" id="2.7.7.2" evidence="15"/>
<evidence type="ECO:0000256" key="3">
    <source>
        <dbReference type="ARBA" id="ARBA00005201"/>
    </source>
</evidence>
<dbReference type="CDD" id="cd02064">
    <property type="entry name" value="FAD_synthetase_N"/>
    <property type="match status" value="1"/>
</dbReference>
<dbReference type="InterPro" id="IPR023468">
    <property type="entry name" value="Riboflavin_kinase"/>
</dbReference>
<dbReference type="InterPro" id="IPR014729">
    <property type="entry name" value="Rossmann-like_a/b/a_fold"/>
</dbReference>
<keyword evidence="11 15" id="KW-0067">ATP-binding</keyword>
<accession>B0C6V5</accession>
<dbReference type="Pfam" id="PF06574">
    <property type="entry name" value="FAD_syn"/>
    <property type="match status" value="1"/>
</dbReference>
<dbReference type="eggNOG" id="COG0196">
    <property type="taxonomic scope" value="Bacteria"/>
</dbReference>
<dbReference type="Proteomes" id="UP000000268">
    <property type="component" value="Chromosome"/>
</dbReference>
<dbReference type="GO" id="GO:0008531">
    <property type="term" value="F:riboflavin kinase activity"/>
    <property type="evidence" value="ECO:0007669"/>
    <property type="project" value="UniProtKB-UniRule"/>
</dbReference>
<dbReference type="NCBIfam" id="NF004160">
    <property type="entry name" value="PRK05627.1-3"/>
    <property type="match status" value="1"/>
</dbReference>
<comment type="catalytic activity">
    <reaction evidence="14 15">
        <text>FMN + ATP + H(+) = FAD + diphosphate</text>
        <dbReference type="Rhea" id="RHEA:17237"/>
        <dbReference type="ChEBI" id="CHEBI:15378"/>
        <dbReference type="ChEBI" id="CHEBI:30616"/>
        <dbReference type="ChEBI" id="CHEBI:33019"/>
        <dbReference type="ChEBI" id="CHEBI:57692"/>
        <dbReference type="ChEBI" id="CHEBI:58210"/>
        <dbReference type="EC" id="2.7.7.2"/>
    </reaction>
</comment>
<dbReference type="RefSeq" id="WP_012163110.1">
    <property type="nucleotide sequence ID" value="NC_009925.1"/>
</dbReference>
<dbReference type="InterPro" id="IPR023465">
    <property type="entry name" value="Riboflavin_kinase_dom_sf"/>
</dbReference>
<dbReference type="SMART" id="SM00904">
    <property type="entry name" value="Flavokinase"/>
    <property type="match status" value="1"/>
</dbReference>
<dbReference type="NCBIfam" id="TIGR00083">
    <property type="entry name" value="ribF"/>
    <property type="match status" value="1"/>
</dbReference>
<evidence type="ECO:0000313" key="18">
    <source>
        <dbReference type="Proteomes" id="UP000000268"/>
    </source>
</evidence>
<keyword evidence="4 15" id="KW-0285">Flavoprotein</keyword>
<evidence type="ECO:0000256" key="12">
    <source>
        <dbReference type="ARBA" id="ARBA00023268"/>
    </source>
</evidence>
<dbReference type="PANTHER" id="PTHR22749">
    <property type="entry name" value="RIBOFLAVIN KINASE/FMN ADENYLYLTRANSFERASE"/>
    <property type="match status" value="1"/>
</dbReference>
<dbReference type="GO" id="GO:0009231">
    <property type="term" value="P:riboflavin biosynthetic process"/>
    <property type="evidence" value="ECO:0007669"/>
    <property type="project" value="InterPro"/>
</dbReference>
<dbReference type="STRING" id="329726.AM1_2652"/>
<keyword evidence="5 15" id="KW-0288">FMN</keyword>
<evidence type="ECO:0000256" key="14">
    <source>
        <dbReference type="ARBA" id="ARBA00049494"/>
    </source>
</evidence>
<keyword evidence="6 15" id="KW-0808">Transferase</keyword>